<evidence type="ECO:0000313" key="2">
    <source>
        <dbReference type="EMBL" id="OXY89025.1"/>
    </source>
</evidence>
<accession>A0A233S035</accession>
<comment type="caution">
    <text evidence="2">The sequence shown here is derived from an EMBL/GenBank/DDBJ whole genome shotgun (WGS) entry which is preliminary data.</text>
</comment>
<protein>
    <submittedName>
        <fullName evidence="2">Uncharacterized protein</fullName>
    </submittedName>
</protein>
<feature type="region of interest" description="Disordered" evidence="1">
    <location>
        <begin position="1"/>
        <end position="23"/>
    </location>
</feature>
<proteinExistence type="predicted"/>
<gene>
    <name evidence="2" type="ORF">BEK98_40165</name>
</gene>
<evidence type="ECO:0000256" key="1">
    <source>
        <dbReference type="SAM" id="MobiDB-lite"/>
    </source>
</evidence>
<name>A0A233S035_STRDA</name>
<dbReference type="AlphaFoldDB" id="A0A233S035"/>
<dbReference type="Proteomes" id="UP000215483">
    <property type="component" value="Unassembled WGS sequence"/>
</dbReference>
<organism evidence="2 3">
    <name type="scientific">Streptomyces diastatochromogenes</name>
    <dbReference type="NCBI Taxonomy" id="42236"/>
    <lineage>
        <taxon>Bacteria</taxon>
        <taxon>Bacillati</taxon>
        <taxon>Actinomycetota</taxon>
        <taxon>Actinomycetes</taxon>
        <taxon>Kitasatosporales</taxon>
        <taxon>Streptomycetaceae</taxon>
        <taxon>Streptomyces</taxon>
    </lineage>
</organism>
<dbReference type="EMBL" id="MCGQ01000049">
    <property type="protein sequence ID" value="OXY89025.1"/>
    <property type="molecule type" value="Genomic_DNA"/>
</dbReference>
<keyword evidence="3" id="KW-1185">Reference proteome</keyword>
<evidence type="ECO:0000313" key="3">
    <source>
        <dbReference type="Proteomes" id="UP000215483"/>
    </source>
</evidence>
<sequence length="68" mass="7363">MIDPDLSSPDGTDAESTDPWHCSPVVDDRVEALLRGMTPAEKIELVTGDINVDYGFYKAPSPASESPR</sequence>
<reference evidence="2 3" key="1">
    <citation type="submission" date="2016-07" db="EMBL/GenBank/DDBJ databases">
        <title>Draft genome of Streptomyces diastatochromogenes.</title>
        <authorList>
            <person name="Podduturi R."/>
            <person name="Lukassen M.B."/>
            <person name="Clausen N."/>
            <person name="Nielsen J.L."/>
            <person name="Jorgensen N.O."/>
        </authorList>
    </citation>
    <scope>NUCLEOTIDE SEQUENCE [LARGE SCALE GENOMIC DNA]</scope>
    <source>
        <strain evidence="2 3">DSM 40608</strain>
    </source>
</reference>